<evidence type="ECO:0000256" key="5">
    <source>
        <dbReference type="ARBA" id="ARBA00022448"/>
    </source>
</evidence>
<reference evidence="13 14" key="1">
    <citation type="submission" date="2024-06" db="EMBL/GenBank/DDBJ databases">
        <authorList>
            <person name="Li F."/>
        </authorList>
    </citation>
    <scope>NUCLEOTIDE SEQUENCE [LARGE SCALE GENOMIC DNA]</scope>
    <source>
        <strain evidence="13 14">GXAS 311</strain>
    </source>
</reference>
<evidence type="ECO:0000256" key="6">
    <source>
        <dbReference type="ARBA" id="ARBA00022729"/>
    </source>
</evidence>
<keyword evidence="6" id="KW-0732">Signal</keyword>
<evidence type="ECO:0000256" key="7">
    <source>
        <dbReference type="ARBA" id="ARBA00022927"/>
    </source>
</evidence>
<protein>
    <recommendedName>
        <fullName evidence="4">Outer-membrane lipoprotein LolB</fullName>
    </recommendedName>
</protein>
<evidence type="ECO:0000313" key="14">
    <source>
        <dbReference type="Proteomes" id="UP001548189"/>
    </source>
</evidence>
<dbReference type="Proteomes" id="UP001548189">
    <property type="component" value="Unassembled WGS sequence"/>
</dbReference>
<accession>A0ABV2BST8</accession>
<comment type="subunit">
    <text evidence="3">Monomer.</text>
</comment>
<proteinExistence type="inferred from homology"/>
<evidence type="ECO:0000256" key="9">
    <source>
        <dbReference type="ARBA" id="ARBA00023139"/>
    </source>
</evidence>
<comment type="caution">
    <text evidence="13">The sequence shown here is derived from an EMBL/GenBank/DDBJ whole genome shotgun (WGS) entry which is preliminary data.</text>
</comment>
<gene>
    <name evidence="13" type="primary">lolB</name>
    <name evidence="13" type="ORF">ABVT43_06730</name>
</gene>
<dbReference type="InterPro" id="IPR029046">
    <property type="entry name" value="LolA/LolB/LppX"/>
</dbReference>
<evidence type="ECO:0000256" key="12">
    <source>
        <dbReference type="ARBA" id="ARBA00023288"/>
    </source>
</evidence>
<evidence type="ECO:0000256" key="11">
    <source>
        <dbReference type="ARBA" id="ARBA00023237"/>
    </source>
</evidence>
<evidence type="ECO:0000256" key="1">
    <source>
        <dbReference type="ARBA" id="ARBA00004459"/>
    </source>
</evidence>
<keyword evidence="5" id="KW-0813">Transport</keyword>
<dbReference type="InterPro" id="IPR004565">
    <property type="entry name" value="OM_lipoprot_LolB"/>
</dbReference>
<evidence type="ECO:0000256" key="8">
    <source>
        <dbReference type="ARBA" id="ARBA00023136"/>
    </source>
</evidence>
<sequence length="250" mass="28155">MNFNSLVSQTGLMAKSKMPDSSNQYCSFQKLIRSVQAFSRFGQLSQLALSGSFNSLMVAALIMTLGGCQTAPTKISGQIPSTLADIHYWDLKARVAIKTAEDSVTATLDWKKRADDFNFHLYGTFGVTYAQLSQQGYQAKLELPDDQTFYHQNAQQLLYQSLGWDFPIEALSYWVKGQPSNLSGELVTRDNSGQLSLIYFNDWQVSFQNFQDFQGQILPKIIKATHPQMSMKVVLKSWQPLPDNSNLSEH</sequence>
<comment type="similarity">
    <text evidence="2">Belongs to the LolB family.</text>
</comment>
<evidence type="ECO:0000256" key="2">
    <source>
        <dbReference type="ARBA" id="ARBA00009696"/>
    </source>
</evidence>
<dbReference type="CDD" id="cd16326">
    <property type="entry name" value="LolB"/>
    <property type="match status" value="1"/>
</dbReference>
<keyword evidence="11" id="KW-0998">Cell outer membrane</keyword>
<dbReference type="SUPFAM" id="SSF89392">
    <property type="entry name" value="Prokaryotic lipoproteins and lipoprotein localization factors"/>
    <property type="match status" value="1"/>
</dbReference>
<comment type="subcellular location">
    <subcellularLocation>
        <location evidence="1">Cell outer membrane</location>
        <topology evidence="1">Lipid-anchor</topology>
    </subcellularLocation>
</comment>
<dbReference type="EMBL" id="JBEVCJ010000005">
    <property type="protein sequence ID" value="MET1254813.1"/>
    <property type="molecule type" value="Genomic_DNA"/>
</dbReference>
<evidence type="ECO:0000313" key="13">
    <source>
        <dbReference type="EMBL" id="MET1254813.1"/>
    </source>
</evidence>
<organism evidence="13 14">
    <name type="scientific">Aliikangiella maris</name>
    <dbReference type="NCBI Taxonomy" id="3162458"/>
    <lineage>
        <taxon>Bacteria</taxon>
        <taxon>Pseudomonadati</taxon>
        <taxon>Pseudomonadota</taxon>
        <taxon>Gammaproteobacteria</taxon>
        <taxon>Oceanospirillales</taxon>
        <taxon>Pleioneaceae</taxon>
        <taxon>Aliikangiella</taxon>
    </lineage>
</organism>
<keyword evidence="14" id="KW-1185">Reference proteome</keyword>
<evidence type="ECO:0000256" key="3">
    <source>
        <dbReference type="ARBA" id="ARBA00011245"/>
    </source>
</evidence>
<dbReference type="NCBIfam" id="TIGR00548">
    <property type="entry name" value="lolB"/>
    <property type="match status" value="1"/>
</dbReference>
<dbReference type="RefSeq" id="WP_353874427.1">
    <property type="nucleotide sequence ID" value="NZ_JBEVCJ010000005.1"/>
</dbReference>
<keyword evidence="9" id="KW-0564">Palmitate</keyword>
<dbReference type="Pfam" id="PF03550">
    <property type="entry name" value="LolB"/>
    <property type="match status" value="1"/>
</dbReference>
<keyword evidence="12 13" id="KW-0449">Lipoprotein</keyword>
<keyword evidence="8" id="KW-0472">Membrane</keyword>
<dbReference type="Gene3D" id="2.50.20.10">
    <property type="entry name" value="Lipoprotein localisation LolA/LolB/LppX"/>
    <property type="match status" value="1"/>
</dbReference>
<evidence type="ECO:0000256" key="4">
    <source>
        <dbReference type="ARBA" id="ARBA00016202"/>
    </source>
</evidence>
<keyword evidence="7" id="KW-0653">Protein transport</keyword>
<keyword evidence="10" id="KW-0143">Chaperone</keyword>
<evidence type="ECO:0000256" key="10">
    <source>
        <dbReference type="ARBA" id="ARBA00023186"/>
    </source>
</evidence>
<name>A0ABV2BST8_9GAMM</name>